<dbReference type="PROSITE" id="PS00125">
    <property type="entry name" value="SER_THR_PHOSPHATASE"/>
    <property type="match status" value="1"/>
</dbReference>
<evidence type="ECO:0000256" key="5">
    <source>
        <dbReference type="ARBA" id="ARBA00023211"/>
    </source>
</evidence>
<dbReference type="SUPFAM" id="SSF56300">
    <property type="entry name" value="Metallo-dependent phosphatases"/>
    <property type="match status" value="1"/>
</dbReference>
<dbReference type="Gene3D" id="3.60.21.10">
    <property type="match status" value="1"/>
</dbReference>
<evidence type="ECO:0000259" key="9">
    <source>
        <dbReference type="PROSITE" id="PS00125"/>
    </source>
</evidence>
<dbReference type="PANTHER" id="PTHR11668:SF300">
    <property type="entry name" value="SERINE_THREONINE-PROTEIN PHOSPHATASE"/>
    <property type="match status" value="1"/>
</dbReference>
<feature type="domain" description="Serine/threonine specific protein phosphatases" evidence="9">
    <location>
        <begin position="129"/>
        <end position="134"/>
    </location>
</feature>
<dbReference type="GO" id="GO:0005737">
    <property type="term" value="C:cytoplasm"/>
    <property type="evidence" value="ECO:0007669"/>
    <property type="project" value="TreeGrafter"/>
</dbReference>
<evidence type="ECO:0000256" key="4">
    <source>
        <dbReference type="ARBA" id="ARBA00022912"/>
    </source>
</evidence>
<dbReference type="SMART" id="SM00156">
    <property type="entry name" value="PP2Ac"/>
    <property type="match status" value="1"/>
</dbReference>
<sequence>MIRFINSLRNLDLHSPQMEVDKLILQLNGQDFDIAKNVEPNVLAELIRKAKVMFQAQPVFLELSPPLIVCGDIHAQYNDLRRIFSQLGQPPIIKYLFLGDYVDRGPQNLETIALLLCYKVKYPACFYLVRGNHETSPVNSIYGFKAEIERRYGKRDNIGLFWLFNDAFSQMPCSALIGGRILCMHGGLSPTLTERNQLRTIKRGWQDSLGVPIAIDLLWSDPEPGIKGWKPSPRGCSHLFGDDVLEEVCRKLDVDVIVRAHQVVQDGYEIHPTQKLVTVFSAPNYCGEVKITLKLIMIMFSLIMLGLQCILM</sequence>
<comment type="caution">
    <text evidence="10">The sequence shown here is derived from an EMBL/GenBank/DDBJ whole genome shotgun (WGS) entry which is preliminary data.</text>
</comment>
<dbReference type="GO" id="GO:0046872">
    <property type="term" value="F:metal ion binding"/>
    <property type="evidence" value="ECO:0007669"/>
    <property type="project" value="UniProtKB-KW"/>
</dbReference>
<keyword evidence="4" id="KW-0904">Protein phosphatase</keyword>
<evidence type="ECO:0000256" key="2">
    <source>
        <dbReference type="ARBA" id="ARBA00022723"/>
    </source>
</evidence>
<evidence type="ECO:0000313" key="11">
    <source>
        <dbReference type="Proteomes" id="UP000605970"/>
    </source>
</evidence>
<evidence type="ECO:0000256" key="3">
    <source>
        <dbReference type="ARBA" id="ARBA00022801"/>
    </source>
</evidence>
<dbReference type="EMBL" id="JABEBT010000105">
    <property type="protein sequence ID" value="KAF7632332.1"/>
    <property type="molecule type" value="Genomic_DNA"/>
</dbReference>
<dbReference type="Proteomes" id="UP000605970">
    <property type="component" value="Unassembled WGS sequence"/>
</dbReference>
<dbReference type="EC" id="3.1.3.16" evidence="8"/>
<dbReference type="InterPro" id="IPR029052">
    <property type="entry name" value="Metallo-depent_PP-like"/>
</dbReference>
<dbReference type="Pfam" id="PF00149">
    <property type="entry name" value="Metallophos"/>
    <property type="match status" value="1"/>
</dbReference>
<comment type="cofactor">
    <cofactor evidence="1">
        <name>Mn(2+)</name>
        <dbReference type="ChEBI" id="CHEBI:29035"/>
    </cofactor>
</comment>
<dbReference type="OrthoDB" id="5879679at2759"/>
<dbReference type="InterPro" id="IPR050341">
    <property type="entry name" value="PP1_catalytic_subunit"/>
</dbReference>
<accession>A0A8S9ZGB0</accession>
<keyword evidence="3 8" id="KW-0378">Hydrolase</keyword>
<dbReference type="InterPro" id="IPR006186">
    <property type="entry name" value="Ser/Thr-sp_prot-phosphatase"/>
</dbReference>
<comment type="catalytic activity">
    <reaction evidence="6">
        <text>O-phospho-L-seryl-[protein] + H2O = L-seryl-[protein] + phosphate</text>
        <dbReference type="Rhea" id="RHEA:20629"/>
        <dbReference type="Rhea" id="RHEA-COMP:9863"/>
        <dbReference type="Rhea" id="RHEA-COMP:11604"/>
        <dbReference type="ChEBI" id="CHEBI:15377"/>
        <dbReference type="ChEBI" id="CHEBI:29999"/>
        <dbReference type="ChEBI" id="CHEBI:43474"/>
        <dbReference type="ChEBI" id="CHEBI:83421"/>
        <dbReference type="EC" id="3.1.3.16"/>
    </reaction>
</comment>
<evidence type="ECO:0000313" key="10">
    <source>
        <dbReference type="EMBL" id="KAF7632332.1"/>
    </source>
</evidence>
<evidence type="ECO:0000256" key="6">
    <source>
        <dbReference type="ARBA" id="ARBA00047761"/>
    </source>
</evidence>
<keyword evidence="11" id="KW-1185">Reference proteome</keyword>
<comment type="catalytic activity">
    <reaction evidence="7 8">
        <text>O-phospho-L-threonyl-[protein] + H2O = L-threonyl-[protein] + phosphate</text>
        <dbReference type="Rhea" id="RHEA:47004"/>
        <dbReference type="Rhea" id="RHEA-COMP:11060"/>
        <dbReference type="Rhea" id="RHEA-COMP:11605"/>
        <dbReference type="ChEBI" id="CHEBI:15377"/>
        <dbReference type="ChEBI" id="CHEBI:30013"/>
        <dbReference type="ChEBI" id="CHEBI:43474"/>
        <dbReference type="ChEBI" id="CHEBI:61977"/>
        <dbReference type="EC" id="3.1.3.16"/>
    </reaction>
</comment>
<dbReference type="PRINTS" id="PR00114">
    <property type="entry name" value="STPHPHTASE"/>
</dbReference>
<dbReference type="PANTHER" id="PTHR11668">
    <property type="entry name" value="SERINE/THREONINE PROTEIN PHOSPHATASE"/>
    <property type="match status" value="1"/>
</dbReference>
<dbReference type="GO" id="GO:0004722">
    <property type="term" value="F:protein serine/threonine phosphatase activity"/>
    <property type="evidence" value="ECO:0007669"/>
    <property type="project" value="UniProtKB-EC"/>
</dbReference>
<keyword evidence="2" id="KW-0479">Metal-binding</keyword>
<evidence type="ECO:0000256" key="1">
    <source>
        <dbReference type="ARBA" id="ARBA00001936"/>
    </source>
</evidence>
<gene>
    <name evidence="10" type="ORF">Mgra_00008257</name>
</gene>
<reference evidence="10" key="1">
    <citation type="journal article" date="2020" name="Ecol. Evol.">
        <title>Genome structure and content of the rice root-knot nematode (Meloidogyne graminicola).</title>
        <authorList>
            <person name="Phan N.T."/>
            <person name="Danchin E.G.J."/>
            <person name="Klopp C."/>
            <person name="Perfus-Barbeoch L."/>
            <person name="Kozlowski D.K."/>
            <person name="Koutsovoulos G.D."/>
            <person name="Lopez-Roques C."/>
            <person name="Bouchez O."/>
            <person name="Zahm M."/>
            <person name="Besnard G."/>
            <person name="Bellafiore S."/>
        </authorList>
    </citation>
    <scope>NUCLEOTIDE SEQUENCE</scope>
    <source>
        <strain evidence="10">VN-18</strain>
    </source>
</reference>
<keyword evidence="5" id="KW-0464">Manganese</keyword>
<protein>
    <recommendedName>
        <fullName evidence="8">Serine/threonine-protein phosphatase</fullName>
        <ecNumber evidence="8">3.1.3.16</ecNumber>
    </recommendedName>
</protein>
<dbReference type="GO" id="GO:0005634">
    <property type="term" value="C:nucleus"/>
    <property type="evidence" value="ECO:0007669"/>
    <property type="project" value="TreeGrafter"/>
</dbReference>
<name>A0A8S9ZGB0_9BILA</name>
<dbReference type="AlphaFoldDB" id="A0A8S9ZGB0"/>
<evidence type="ECO:0000256" key="7">
    <source>
        <dbReference type="ARBA" id="ARBA00048336"/>
    </source>
</evidence>
<organism evidence="10 11">
    <name type="scientific">Meloidogyne graminicola</name>
    <dbReference type="NCBI Taxonomy" id="189291"/>
    <lineage>
        <taxon>Eukaryota</taxon>
        <taxon>Metazoa</taxon>
        <taxon>Ecdysozoa</taxon>
        <taxon>Nematoda</taxon>
        <taxon>Chromadorea</taxon>
        <taxon>Rhabditida</taxon>
        <taxon>Tylenchina</taxon>
        <taxon>Tylenchomorpha</taxon>
        <taxon>Tylenchoidea</taxon>
        <taxon>Meloidogynidae</taxon>
        <taxon>Meloidogyninae</taxon>
        <taxon>Meloidogyne</taxon>
    </lineage>
</organism>
<proteinExistence type="inferred from homology"/>
<evidence type="ECO:0000256" key="8">
    <source>
        <dbReference type="RuleBase" id="RU004273"/>
    </source>
</evidence>
<dbReference type="InterPro" id="IPR004843">
    <property type="entry name" value="Calcineurin-like_PHP"/>
</dbReference>
<comment type="similarity">
    <text evidence="8">Belongs to the PPP phosphatase family.</text>
</comment>